<dbReference type="GO" id="GO:0003964">
    <property type="term" value="F:RNA-directed DNA polymerase activity"/>
    <property type="evidence" value="ECO:0007669"/>
    <property type="project" value="UniProtKB-KW"/>
</dbReference>
<dbReference type="Proteomes" id="UP001054945">
    <property type="component" value="Unassembled WGS sequence"/>
</dbReference>
<dbReference type="InterPro" id="IPR000477">
    <property type="entry name" value="RT_dom"/>
</dbReference>
<keyword evidence="3" id="KW-1185">Reference proteome</keyword>
<dbReference type="PANTHER" id="PTHR19446">
    <property type="entry name" value="REVERSE TRANSCRIPTASES"/>
    <property type="match status" value="1"/>
</dbReference>
<evidence type="ECO:0000259" key="1">
    <source>
        <dbReference type="Pfam" id="PF00078"/>
    </source>
</evidence>
<evidence type="ECO:0000313" key="3">
    <source>
        <dbReference type="Proteomes" id="UP001054945"/>
    </source>
</evidence>
<organism evidence="2 3">
    <name type="scientific">Caerostris extrusa</name>
    <name type="common">Bark spider</name>
    <name type="synonym">Caerostris bankana</name>
    <dbReference type="NCBI Taxonomy" id="172846"/>
    <lineage>
        <taxon>Eukaryota</taxon>
        <taxon>Metazoa</taxon>
        <taxon>Ecdysozoa</taxon>
        <taxon>Arthropoda</taxon>
        <taxon>Chelicerata</taxon>
        <taxon>Arachnida</taxon>
        <taxon>Araneae</taxon>
        <taxon>Araneomorphae</taxon>
        <taxon>Entelegynae</taxon>
        <taxon>Araneoidea</taxon>
        <taxon>Araneidae</taxon>
        <taxon>Caerostris</taxon>
    </lineage>
</organism>
<proteinExistence type="predicted"/>
<name>A0AAV4MY04_CAEEX</name>
<accession>A0AAV4MY04</accession>
<keyword evidence="2" id="KW-0695">RNA-directed DNA polymerase</keyword>
<dbReference type="AlphaFoldDB" id="A0AAV4MY04"/>
<keyword evidence="2" id="KW-0548">Nucleotidyltransferase</keyword>
<dbReference type="CDD" id="cd01650">
    <property type="entry name" value="RT_nLTR_like"/>
    <property type="match status" value="1"/>
</dbReference>
<dbReference type="Pfam" id="PF00078">
    <property type="entry name" value="RVT_1"/>
    <property type="match status" value="1"/>
</dbReference>
<gene>
    <name evidence="2" type="primary">pol</name>
    <name evidence="2" type="ORF">CEXT_650281</name>
</gene>
<reference evidence="2 3" key="1">
    <citation type="submission" date="2021-06" db="EMBL/GenBank/DDBJ databases">
        <title>Caerostris extrusa draft genome.</title>
        <authorList>
            <person name="Kono N."/>
            <person name="Arakawa K."/>
        </authorList>
    </citation>
    <scope>NUCLEOTIDE SEQUENCE [LARGE SCALE GENOMIC DNA]</scope>
</reference>
<sequence length="393" mass="44505">MSIQNELLQAIPEQDAIKLAKIGRVFINLLSSTVRPYHEIKRCYKCQGHGHTSLQCTNRECCGKCGQHHDTRKCTATTKDALIAAFTMKQQGKNTMLTIGHSTTSATSTKEEKSISWKKFCTEAASPYKTAFQKFLKSPTAHNTIDTCDSEENIKNILSTLFQQDDPTDDNESHKSMRTAALKIRNKQHQTKSQPPNKFTKEEIDQVIKNLPEKKAPGPDGKIVKIIHNTLPNIFPILFNKCLALGSFPEALKYGEIVLFNKPDKDPKDPNSYRPITLLPTIGKCLEKLLLTRLQYFYHINKLLNSNQFGFQNEISTEHAMNNLMNLICKNKRETKYTILISIDIKGAFNSLWWPSILQALSTDGCPTELINTITDYLDNRNTVNRNIDNTVA</sequence>
<protein>
    <submittedName>
        <fullName evidence="2">RNA-directed DNA polymerase from mobile element jockey</fullName>
    </submittedName>
</protein>
<keyword evidence="2" id="KW-0808">Transferase</keyword>
<dbReference type="SUPFAM" id="SSF56672">
    <property type="entry name" value="DNA/RNA polymerases"/>
    <property type="match status" value="1"/>
</dbReference>
<dbReference type="EMBL" id="BPLR01020325">
    <property type="protein sequence ID" value="GIX77407.1"/>
    <property type="molecule type" value="Genomic_DNA"/>
</dbReference>
<dbReference type="InterPro" id="IPR043502">
    <property type="entry name" value="DNA/RNA_pol_sf"/>
</dbReference>
<evidence type="ECO:0000313" key="2">
    <source>
        <dbReference type="EMBL" id="GIX77407.1"/>
    </source>
</evidence>
<feature type="domain" description="Reverse transcriptase" evidence="1">
    <location>
        <begin position="267"/>
        <end position="383"/>
    </location>
</feature>
<comment type="caution">
    <text evidence="2">The sequence shown here is derived from an EMBL/GenBank/DDBJ whole genome shotgun (WGS) entry which is preliminary data.</text>
</comment>